<accession>A0A5B7FUC8</accession>
<dbReference type="OrthoDB" id="10027016at2759"/>
<keyword evidence="3" id="KW-1185">Reference proteome</keyword>
<evidence type="ECO:0000313" key="3">
    <source>
        <dbReference type="Proteomes" id="UP000324222"/>
    </source>
</evidence>
<feature type="compositionally biased region" description="Polar residues" evidence="1">
    <location>
        <begin position="26"/>
        <end position="41"/>
    </location>
</feature>
<dbReference type="AlphaFoldDB" id="A0A5B7FUC8"/>
<dbReference type="EMBL" id="VSRR010009941">
    <property type="protein sequence ID" value="MPC51091.1"/>
    <property type="molecule type" value="Genomic_DNA"/>
</dbReference>
<organism evidence="2 3">
    <name type="scientific">Portunus trituberculatus</name>
    <name type="common">Swimming crab</name>
    <name type="synonym">Neptunus trituberculatus</name>
    <dbReference type="NCBI Taxonomy" id="210409"/>
    <lineage>
        <taxon>Eukaryota</taxon>
        <taxon>Metazoa</taxon>
        <taxon>Ecdysozoa</taxon>
        <taxon>Arthropoda</taxon>
        <taxon>Crustacea</taxon>
        <taxon>Multicrustacea</taxon>
        <taxon>Malacostraca</taxon>
        <taxon>Eumalacostraca</taxon>
        <taxon>Eucarida</taxon>
        <taxon>Decapoda</taxon>
        <taxon>Pleocyemata</taxon>
        <taxon>Brachyura</taxon>
        <taxon>Eubrachyura</taxon>
        <taxon>Portunoidea</taxon>
        <taxon>Portunidae</taxon>
        <taxon>Portuninae</taxon>
        <taxon>Portunus</taxon>
    </lineage>
</organism>
<comment type="caution">
    <text evidence="2">The sequence shown here is derived from an EMBL/GenBank/DDBJ whole genome shotgun (WGS) entry which is preliminary data.</text>
</comment>
<evidence type="ECO:0000313" key="2">
    <source>
        <dbReference type="EMBL" id="MPC51091.1"/>
    </source>
</evidence>
<feature type="region of interest" description="Disordered" evidence="1">
    <location>
        <begin position="1"/>
        <end position="69"/>
    </location>
</feature>
<protein>
    <submittedName>
        <fullName evidence="2">Uncharacterized protein</fullName>
    </submittedName>
</protein>
<sequence>MFAEKEIVVPVSGEGRKGLAPLPPVSRTSSITPVSNASSTPLKKGPAPAVPTSITLSKPRAPSPVDLFPGNAVADESCNEQTSQKKPVVSCAVLTPDSPDAVIASIDTDATVIVRTPTPNPEEPPQSQSSVEKDSIVTYSGELVFLLMS</sequence>
<reference evidence="2 3" key="1">
    <citation type="submission" date="2019-05" db="EMBL/GenBank/DDBJ databases">
        <title>Another draft genome of Portunus trituberculatus and its Hox gene families provides insights of decapod evolution.</title>
        <authorList>
            <person name="Jeong J.-H."/>
            <person name="Song I."/>
            <person name="Kim S."/>
            <person name="Choi T."/>
            <person name="Kim D."/>
            <person name="Ryu S."/>
            <person name="Kim W."/>
        </authorList>
    </citation>
    <scope>NUCLEOTIDE SEQUENCE [LARGE SCALE GENOMIC DNA]</scope>
    <source>
        <tissue evidence="2">Muscle</tissue>
    </source>
</reference>
<feature type="region of interest" description="Disordered" evidence="1">
    <location>
        <begin position="114"/>
        <end position="134"/>
    </location>
</feature>
<name>A0A5B7FUC8_PORTR</name>
<gene>
    <name evidence="2" type="ORF">E2C01_044929</name>
</gene>
<dbReference type="Proteomes" id="UP000324222">
    <property type="component" value="Unassembled WGS sequence"/>
</dbReference>
<proteinExistence type="predicted"/>
<evidence type="ECO:0000256" key="1">
    <source>
        <dbReference type="SAM" id="MobiDB-lite"/>
    </source>
</evidence>